<dbReference type="WBParaSite" id="PTRK_0000818500.1">
    <property type="protein sequence ID" value="PTRK_0000818500.1"/>
    <property type="gene ID" value="PTRK_0000818500"/>
</dbReference>
<evidence type="ECO:0000313" key="2">
    <source>
        <dbReference type="Proteomes" id="UP000038045"/>
    </source>
</evidence>
<feature type="compositionally biased region" description="Basic residues" evidence="1">
    <location>
        <begin position="152"/>
        <end position="164"/>
    </location>
</feature>
<name>A0A0N4ZJK5_PARTI</name>
<feature type="region of interest" description="Disordered" evidence="1">
    <location>
        <begin position="324"/>
        <end position="363"/>
    </location>
</feature>
<feature type="region of interest" description="Disordered" evidence="1">
    <location>
        <begin position="194"/>
        <end position="312"/>
    </location>
</feature>
<feature type="compositionally biased region" description="Basic and acidic residues" evidence="1">
    <location>
        <begin position="85"/>
        <end position="100"/>
    </location>
</feature>
<evidence type="ECO:0000313" key="3">
    <source>
        <dbReference type="WBParaSite" id="PTRK_0000818500.1"/>
    </source>
</evidence>
<feature type="compositionally biased region" description="Basic and acidic residues" evidence="1">
    <location>
        <begin position="213"/>
        <end position="244"/>
    </location>
</feature>
<evidence type="ECO:0000256" key="1">
    <source>
        <dbReference type="SAM" id="MobiDB-lite"/>
    </source>
</evidence>
<dbReference type="Proteomes" id="UP000038045">
    <property type="component" value="Unplaced"/>
</dbReference>
<dbReference type="Gene3D" id="3.30.70.1430">
    <property type="entry name" value="Multidrug efflux transporter AcrB pore domain"/>
    <property type="match status" value="1"/>
</dbReference>
<keyword evidence="2" id="KW-1185">Reference proteome</keyword>
<feature type="compositionally biased region" description="Basic residues" evidence="1">
    <location>
        <begin position="128"/>
        <end position="138"/>
    </location>
</feature>
<reference evidence="3" key="1">
    <citation type="submission" date="2017-02" db="UniProtKB">
        <authorList>
            <consortium name="WormBaseParasite"/>
        </authorList>
    </citation>
    <scope>IDENTIFICATION</scope>
</reference>
<feature type="compositionally biased region" description="Basic residues" evidence="1">
    <location>
        <begin position="101"/>
        <end position="111"/>
    </location>
</feature>
<feature type="compositionally biased region" description="Basic residues" evidence="1">
    <location>
        <begin position="279"/>
        <end position="305"/>
    </location>
</feature>
<dbReference type="SUPFAM" id="SSF82693">
    <property type="entry name" value="Multidrug efflux transporter AcrB pore domain, PN1, PN2, PC1 and PC2 subdomains"/>
    <property type="match status" value="1"/>
</dbReference>
<organism evidence="2 3">
    <name type="scientific">Parastrongyloides trichosuri</name>
    <name type="common">Possum-specific nematode worm</name>
    <dbReference type="NCBI Taxonomy" id="131310"/>
    <lineage>
        <taxon>Eukaryota</taxon>
        <taxon>Metazoa</taxon>
        <taxon>Ecdysozoa</taxon>
        <taxon>Nematoda</taxon>
        <taxon>Chromadorea</taxon>
        <taxon>Rhabditida</taxon>
        <taxon>Tylenchina</taxon>
        <taxon>Panagrolaimomorpha</taxon>
        <taxon>Strongyloidoidea</taxon>
        <taxon>Strongyloididae</taxon>
        <taxon>Parastrongyloides</taxon>
    </lineage>
</organism>
<feature type="compositionally biased region" description="Basic residues" evidence="1">
    <location>
        <begin position="199"/>
        <end position="212"/>
    </location>
</feature>
<accession>A0A0N4ZJK5</accession>
<protein>
    <submittedName>
        <fullName evidence="3">Efflux RND transporter permease subunit</fullName>
    </submittedName>
</protein>
<proteinExistence type="predicted"/>
<feature type="region of interest" description="Disordered" evidence="1">
    <location>
        <begin position="61"/>
        <end position="182"/>
    </location>
</feature>
<dbReference type="AntiFam" id="ANF00164">
    <property type="entry name" value="Shadow ORF (opposite btuB)"/>
</dbReference>
<sequence>MSPADEGRAAFQIELPPGATLRQTDAVVQQVTQKLNARPEVTSVYAAVGGQSVNQANVYADMVPKDPDPPATDRGGARGPARAGEPARADRLGRLGAAERRGRHRVRRRSGHGQPSGPLAHRLDHGRAGRHHHRRRGSGRQPPALGQEPARRRASGPRRRRRVHPGNADRLRHRLHLGPAADVRRAGAAVQKLLQADRHPRRPAARRRRRLHRSGDRRQELLHVGPDRGADADGDRGQELDLAGRLHHRRRAQRHDPSRGHHGRRPQAGAPHPDDHLRHGGGHGAHRHGPGGRRRVPLAHGHRRPGGSDLFDLPVTALHPGLLHHHRRHRRLGPPDAGPDVRWSAQAGRRQPPRRPQAPQGLREVHEGRPAQVVVARVQRGVADPVVVARRDGRRIFVQQVANADRGRPAVRAILDRGVVQPVVRHLVIVVHHGGTILVVVVAIHALNPVDAVTDAPLIPGVGHVERSGEFRVVQHALGVFQTVFLEQLARDFRVLGDSQVSQDRTRTNVLAVANRVVQALHVVRGQIHVAVVHGQLGRIRITLDQTAEAGLGREIGLAGVVATVQDFTCASARHAVFDFDLVVVDGEGQITPARGQRRLEHQADGHVGRGFSSQTGVSAACRDHGNAAGRLEVVGQAVDLAVLVDIGGLVLGRQAVATVEVAGLEARGGADELLKQRRGAIGGAIGCAERHPVDRTIDQAGLVGRVVAVGVVVRVAERGVQRQFLGERLVTQQRRFDFAEDFPHRVGAARDSGGRVVVGVADLRIEGGRVVDFRLAPFRTEEAHHLAGRQVEQRAVQARADDLLFELGDALDRTEDVVDPILRQHAADRGAVQGRGGDAARVVAQLTADKAAGAVADDIQAFRQTIRQELLAGVFRTRLGIAGRQVIAPFRDEEVTLDADDVAVEALLLVRTVIAEADEGADADGLALAQALVPREGAPGQVSRDQRAALGVVQGQLAVAGLRRLALVDQEFAVHFSIAERVQLIAAFTVDGGDFDRRDQRLVQHRRVIGVAGVQVGAGAANALEAHHAIGDGRVRTPTVERGRRRTDRADAGRVAGADRVDGRAVRTGTRDRVALRLARHRVDVVFAVQEAVRLATREFTVAQGQFIALIALDRTGGAPAVATSAGRQREAARAARAVGFQRQVALGFKGQAFEVLAGDDVDHAGDGVRAIQRRGAVAQHFDAVDHRRRQNVQVSRADRTARTGGRDATTVQQHQGAARPQAAQANGVGTWAAIGDVAAVGVVDLRGAGRYGSALQCSGGRVEAGQRGFLTRHDLGRRRGVEIVATNARADDDDF</sequence>